<comment type="caution">
    <text evidence="2">The sequence shown here is derived from an EMBL/GenBank/DDBJ whole genome shotgun (WGS) entry which is preliminary data.</text>
</comment>
<dbReference type="RefSeq" id="WP_229695302.1">
    <property type="nucleotide sequence ID" value="NZ_BAABER010000010.1"/>
</dbReference>
<reference evidence="2" key="2">
    <citation type="submission" date="2020-09" db="EMBL/GenBank/DDBJ databases">
        <authorList>
            <person name="Sun Q."/>
            <person name="Zhou Y."/>
        </authorList>
    </citation>
    <scope>NUCLEOTIDE SEQUENCE</scope>
    <source>
        <strain evidence="2">CGMCC 4.7272</strain>
    </source>
</reference>
<accession>A0A917L1A0</accession>
<evidence type="ECO:0000313" key="2">
    <source>
        <dbReference type="EMBL" id="GGJ37764.1"/>
    </source>
</evidence>
<keyword evidence="1" id="KW-1133">Transmembrane helix</keyword>
<sequence>MDNYGGHMGQGRARDSQARRDAVTVEIGYALCSAAFLAALVFAVVAGPAWVFGLSGTAQTTLIASGATLGAVLFAVRVVSVLIRFARENDGTGRAQPIQPGRTNPDS</sequence>
<keyword evidence="1" id="KW-0812">Transmembrane</keyword>
<keyword evidence="3" id="KW-1185">Reference proteome</keyword>
<organism evidence="2 3">
    <name type="scientific">Streptomyces lacrimifluminis</name>
    <dbReference type="NCBI Taxonomy" id="1500077"/>
    <lineage>
        <taxon>Bacteria</taxon>
        <taxon>Bacillati</taxon>
        <taxon>Actinomycetota</taxon>
        <taxon>Actinomycetes</taxon>
        <taxon>Kitasatosporales</taxon>
        <taxon>Streptomycetaceae</taxon>
        <taxon>Streptomyces</taxon>
    </lineage>
</organism>
<gene>
    <name evidence="2" type="ORF">GCM10012282_38120</name>
</gene>
<reference evidence="2" key="1">
    <citation type="journal article" date="2014" name="Int. J. Syst. Evol. Microbiol.">
        <title>Complete genome sequence of Corynebacterium casei LMG S-19264T (=DSM 44701T), isolated from a smear-ripened cheese.</title>
        <authorList>
            <consortium name="US DOE Joint Genome Institute (JGI-PGF)"/>
            <person name="Walter F."/>
            <person name="Albersmeier A."/>
            <person name="Kalinowski J."/>
            <person name="Ruckert C."/>
        </authorList>
    </citation>
    <scope>NUCLEOTIDE SEQUENCE</scope>
    <source>
        <strain evidence="2">CGMCC 4.7272</strain>
    </source>
</reference>
<dbReference type="Pfam" id="PF19857">
    <property type="entry name" value="DUF6332"/>
    <property type="match status" value="1"/>
</dbReference>
<dbReference type="InterPro" id="IPR046295">
    <property type="entry name" value="DUF6332"/>
</dbReference>
<keyword evidence="1" id="KW-0472">Membrane</keyword>
<evidence type="ECO:0000256" key="1">
    <source>
        <dbReference type="SAM" id="Phobius"/>
    </source>
</evidence>
<dbReference type="AlphaFoldDB" id="A0A917L1A0"/>
<evidence type="ECO:0000313" key="3">
    <source>
        <dbReference type="Proteomes" id="UP000625682"/>
    </source>
</evidence>
<dbReference type="EMBL" id="BMMU01000011">
    <property type="protein sequence ID" value="GGJ37764.1"/>
    <property type="molecule type" value="Genomic_DNA"/>
</dbReference>
<protein>
    <submittedName>
        <fullName evidence="2">Uncharacterized protein</fullName>
    </submittedName>
</protein>
<name>A0A917L1A0_9ACTN</name>
<proteinExistence type="predicted"/>
<feature type="transmembrane region" description="Helical" evidence="1">
    <location>
        <begin position="62"/>
        <end position="86"/>
    </location>
</feature>
<feature type="transmembrane region" description="Helical" evidence="1">
    <location>
        <begin position="27"/>
        <end position="50"/>
    </location>
</feature>
<dbReference type="Proteomes" id="UP000625682">
    <property type="component" value="Unassembled WGS sequence"/>
</dbReference>